<dbReference type="InterPro" id="IPR036388">
    <property type="entry name" value="WH-like_DNA-bd_sf"/>
</dbReference>
<dbReference type="PANTHER" id="PTHR24567:SF74">
    <property type="entry name" value="HTH-TYPE TRANSCRIPTIONAL REGULATOR ARCR"/>
    <property type="match status" value="1"/>
</dbReference>
<dbReference type="Gene3D" id="2.60.120.10">
    <property type="entry name" value="Jelly Rolls"/>
    <property type="match status" value="1"/>
</dbReference>
<dbReference type="SMART" id="SM00419">
    <property type="entry name" value="HTH_CRP"/>
    <property type="match status" value="1"/>
</dbReference>
<dbReference type="InterPro" id="IPR000595">
    <property type="entry name" value="cNMP-bd_dom"/>
</dbReference>
<organism evidence="6 7">
    <name type="scientific">Flavisolibacter ginsenosidimutans</name>
    <dbReference type="NCBI Taxonomy" id="661481"/>
    <lineage>
        <taxon>Bacteria</taxon>
        <taxon>Pseudomonadati</taxon>
        <taxon>Bacteroidota</taxon>
        <taxon>Chitinophagia</taxon>
        <taxon>Chitinophagales</taxon>
        <taxon>Chitinophagaceae</taxon>
        <taxon>Flavisolibacter</taxon>
    </lineage>
</organism>
<feature type="domain" description="HTH crp-type" evidence="5">
    <location>
        <begin position="148"/>
        <end position="219"/>
    </location>
</feature>
<accession>A0A5B8UI60</accession>
<evidence type="ECO:0000313" key="7">
    <source>
        <dbReference type="Proteomes" id="UP000321204"/>
    </source>
</evidence>
<sequence length="226" mass="25836">MKISKVACDLKTCFLCQLCQKEWIPALDAHRKNFVVKKGDDIFQEGEAVKGIFFVYEGAVKVHKQWGEKELIVRFAKRGAIIGHRGLGRDLIYPVTGTAIESTKLCFVEMDFFQASLKVNHALLYELMEFFAAELKESERNMRNLAHMPVKSRIAQCLLLLDEKFGHTPDGFLNISLSRQDLASYAGTSYETAFRVMNEFVEENAISIQDKRFIIHSRALLEQHSI</sequence>
<dbReference type="SUPFAM" id="SSF46785">
    <property type="entry name" value="Winged helix' DNA-binding domain"/>
    <property type="match status" value="1"/>
</dbReference>
<dbReference type="AlphaFoldDB" id="A0A5B8UI60"/>
<dbReference type="EMBL" id="CP042433">
    <property type="protein sequence ID" value="QEC56122.1"/>
    <property type="molecule type" value="Genomic_DNA"/>
</dbReference>
<dbReference type="GO" id="GO:0003677">
    <property type="term" value="F:DNA binding"/>
    <property type="evidence" value="ECO:0007669"/>
    <property type="project" value="UniProtKB-KW"/>
</dbReference>
<dbReference type="InterPro" id="IPR012318">
    <property type="entry name" value="HTH_CRP"/>
</dbReference>
<dbReference type="SMART" id="SM00100">
    <property type="entry name" value="cNMP"/>
    <property type="match status" value="1"/>
</dbReference>
<keyword evidence="2" id="KW-0238">DNA-binding</keyword>
<dbReference type="InterPro" id="IPR050397">
    <property type="entry name" value="Env_Response_Regulators"/>
</dbReference>
<dbReference type="Proteomes" id="UP000321204">
    <property type="component" value="Chromosome"/>
</dbReference>
<evidence type="ECO:0000256" key="2">
    <source>
        <dbReference type="ARBA" id="ARBA00023125"/>
    </source>
</evidence>
<dbReference type="PROSITE" id="PS50042">
    <property type="entry name" value="CNMP_BINDING_3"/>
    <property type="match status" value="1"/>
</dbReference>
<dbReference type="InterPro" id="IPR036390">
    <property type="entry name" value="WH_DNA-bd_sf"/>
</dbReference>
<evidence type="ECO:0000256" key="3">
    <source>
        <dbReference type="ARBA" id="ARBA00023163"/>
    </source>
</evidence>
<dbReference type="SUPFAM" id="SSF51206">
    <property type="entry name" value="cAMP-binding domain-like"/>
    <property type="match status" value="1"/>
</dbReference>
<feature type="domain" description="Cyclic nucleotide-binding" evidence="4">
    <location>
        <begin position="14"/>
        <end position="134"/>
    </location>
</feature>
<keyword evidence="3" id="KW-0804">Transcription</keyword>
<reference evidence="6 7" key="1">
    <citation type="journal article" date="2015" name="Int. J. Syst. Evol. Microbiol.">
        <title>Flavisolibacter ginsenosidimutans sp. nov., with ginsenoside-converting activity isolated from soil used for cultivating ginseng.</title>
        <authorList>
            <person name="Zhao Y."/>
            <person name="Liu Q."/>
            <person name="Kang M.S."/>
            <person name="Jin F."/>
            <person name="Yu H."/>
            <person name="Im W.T."/>
        </authorList>
    </citation>
    <scope>NUCLEOTIDE SEQUENCE [LARGE SCALE GENOMIC DNA]</scope>
    <source>
        <strain evidence="6 7">Gsoil 636</strain>
    </source>
</reference>
<dbReference type="OrthoDB" id="9127033at2"/>
<proteinExistence type="predicted"/>
<dbReference type="GO" id="GO:0005829">
    <property type="term" value="C:cytosol"/>
    <property type="evidence" value="ECO:0007669"/>
    <property type="project" value="TreeGrafter"/>
</dbReference>
<gene>
    <name evidence="6" type="ORF">FSB75_09530</name>
</gene>
<dbReference type="GO" id="GO:0003700">
    <property type="term" value="F:DNA-binding transcription factor activity"/>
    <property type="evidence" value="ECO:0007669"/>
    <property type="project" value="TreeGrafter"/>
</dbReference>
<dbReference type="PROSITE" id="PS51063">
    <property type="entry name" value="HTH_CRP_2"/>
    <property type="match status" value="1"/>
</dbReference>
<keyword evidence="7" id="KW-1185">Reference proteome</keyword>
<dbReference type="Pfam" id="PF00027">
    <property type="entry name" value="cNMP_binding"/>
    <property type="match status" value="1"/>
</dbReference>
<dbReference type="CDD" id="cd00038">
    <property type="entry name" value="CAP_ED"/>
    <property type="match status" value="1"/>
</dbReference>
<protein>
    <submittedName>
        <fullName evidence="6">Crp/Fnr family transcriptional regulator</fullName>
    </submittedName>
</protein>
<dbReference type="PANTHER" id="PTHR24567">
    <property type="entry name" value="CRP FAMILY TRANSCRIPTIONAL REGULATORY PROTEIN"/>
    <property type="match status" value="1"/>
</dbReference>
<evidence type="ECO:0000259" key="5">
    <source>
        <dbReference type="PROSITE" id="PS51063"/>
    </source>
</evidence>
<evidence type="ECO:0000256" key="1">
    <source>
        <dbReference type="ARBA" id="ARBA00023015"/>
    </source>
</evidence>
<dbReference type="Gene3D" id="1.10.10.10">
    <property type="entry name" value="Winged helix-like DNA-binding domain superfamily/Winged helix DNA-binding domain"/>
    <property type="match status" value="1"/>
</dbReference>
<evidence type="ECO:0000259" key="4">
    <source>
        <dbReference type="PROSITE" id="PS50042"/>
    </source>
</evidence>
<dbReference type="Pfam" id="PF13545">
    <property type="entry name" value="HTH_Crp_2"/>
    <property type="match status" value="1"/>
</dbReference>
<evidence type="ECO:0000313" key="6">
    <source>
        <dbReference type="EMBL" id="QEC56122.1"/>
    </source>
</evidence>
<dbReference type="KEGG" id="fgg:FSB75_09530"/>
<dbReference type="InterPro" id="IPR018490">
    <property type="entry name" value="cNMP-bd_dom_sf"/>
</dbReference>
<keyword evidence="1" id="KW-0805">Transcription regulation</keyword>
<dbReference type="InterPro" id="IPR014710">
    <property type="entry name" value="RmlC-like_jellyroll"/>
</dbReference>
<name>A0A5B8UI60_9BACT</name>
<dbReference type="RefSeq" id="WP_146786188.1">
    <property type="nucleotide sequence ID" value="NZ_BAABIO010000001.1"/>
</dbReference>